<name>A0ABV6N9C4_9PSEU</name>
<organism evidence="2 3">
    <name type="scientific">Kutzneria chonburiensis</name>
    <dbReference type="NCBI Taxonomy" id="1483604"/>
    <lineage>
        <taxon>Bacteria</taxon>
        <taxon>Bacillati</taxon>
        <taxon>Actinomycetota</taxon>
        <taxon>Actinomycetes</taxon>
        <taxon>Pseudonocardiales</taxon>
        <taxon>Pseudonocardiaceae</taxon>
        <taxon>Kutzneria</taxon>
    </lineage>
</organism>
<protein>
    <submittedName>
        <fullName evidence="2">CGNR zinc finger domain-containing protein</fullName>
    </submittedName>
</protein>
<sequence>MHFNPYGGPGAQLAAALANLASADPVLATLHDHGMAVTAVSPAEALAIHDWRPRLREVFATSDVDARVALLNQLLADSASAPYISRHDGKPPHLHYHVPGGSIVDRVRAYTAGGLAHLLCEDPGRAAVCDRPGCDTVFVDTSRNGRRRFCATRCATRVYVADHRRRRTA</sequence>
<dbReference type="PANTHER" id="PTHR35525:SF3">
    <property type="entry name" value="BLL6575 PROTEIN"/>
    <property type="match status" value="1"/>
</dbReference>
<evidence type="ECO:0000313" key="3">
    <source>
        <dbReference type="Proteomes" id="UP001589810"/>
    </source>
</evidence>
<dbReference type="Pfam" id="PF07336">
    <property type="entry name" value="ABATE"/>
    <property type="match status" value="1"/>
</dbReference>
<evidence type="ECO:0000259" key="1">
    <source>
        <dbReference type="Pfam" id="PF11706"/>
    </source>
</evidence>
<dbReference type="PANTHER" id="PTHR35525">
    <property type="entry name" value="BLL6575 PROTEIN"/>
    <property type="match status" value="1"/>
</dbReference>
<evidence type="ECO:0000313" key="2">
    <source>
        <dbReference type="EMBL" id="MFC0548892.1"/>
    </source>
</evidence>
<dbReference type="RefSeq" id="WP_273940521.1">
    <property type="nucleotide sequence ID" value="NZ_CP097263.1"/>
</dbReference>
<feature type="domain" description="Zinc finger CGNR" evidence="1">
    <location>
        <begin position="125"/>
        <end position="167"/>
    </location>
</feature>
<accession>A0ABV6N9C4</accession>
<dbReference type="Pfam" id="PF11706">
    <property type="entry name" value="zf-CGNR"/>
    <property type="match status" value="1"/>
</dbReference>
<gene>
    <name evidence="2" type="ORF">ACFFH7_45800</name>
</gene>
<proteinExistence type="predicted"/>
<dbReference type="InterPro" id="IPR010852">
    <property type="entry name" value="ABATE"/>
</dbReference>
<dbReference type="SUPFAM" id="SSF160904">
    <property type="entry name" value="Jann2411-like"/>
    <property type="match status" value="1"/>
</dbReference>
<reference evidence="2 3" key="1">
    <citation type="submission" date="2024-09" db="EMBL/GenBank/DDBJ databases">
        <authorList>
            <person name="Sun Q."/>
            <person name="Mori K."/>
        </authorList>
    </citation>
    <scope>NUCLEOTIDE SEQUENCE [LARGE SCALE GENOMIC DNA]</scope>
    <source>
        <strain evidence="2 3">TBRC 1432</strain>
    </source>
</reference>
<comment type="caution">
    <text evidence="2">The sequence shown here is derived from an EMBL/GenBank/DDBJ whole genome shotgun (WGS) entry which is preliminary data.</text>
</comment>
<dbReference type="InterPro" id="IPR023286">
    <property type="entry name" value="ABATE_dom_sf"/>
</dbReference>
<dbReference type="Proteomes" id="UP001589810">
    <property type="component" value="Unassembled WGS sequence"/>
</dbReference>
<dbReference type="InterPro" id="IPR021005">
    <property type="entry name" value="Znf_CGNR"/>
</dbReference>
<dbReference type="EMBL" id="JBHLUD010000020">
    <property type="protein sequence ID" value="MFC0548892.1"/>
    <property type="molecule type" value="Genomic_DNA"/>
</dbReference>
<dbReference type="Gene3D" id="1.10.3300.10">
    <property type="entry name" value="Jann2411-like domain"/>
    <property type="match status" value="1"/>
</dbReference>
<keyword evidence="3" id="KW-1185">Reference proteome</keyword>